<dbReference type="InterPro" id="IPR033739">
    <property type="entry name" value="M10A_MMP"/>
</dbReference>
<dbReference type="SUPFAM" id="SSF55486">
    <property type="entry name" value="Metalloproteases ('zincins'), catalytic domain"/>
    <property type="match status" value="1"/>
</dbReference>
<organism evidence="6 7">
    <name type="scientific">Kriegella aquimaris</name>
    <dbReference type="NCBI Taxonomy" id="192904"/>
    <lineage>
        <taxon>Bacteria</taxon>
        <taxon>Pseudomonadati</taxon>
        <taxon>Bacteroidota</taxon>
        <taxon>Flavobacteriia</taxon>
        <taxon>Flavobacteriales</taxon>
        <taxon>Flavobacteriaceae</taxon>
        <taxon>Kriegella</taxon>
    </lineage>
</organism>
<dbReference type="GO" id="GO:0030574">
    <property type="term" value="P:collagen catabolic process"/>
    <property type="evidence" value="ECO:0007669"/>
    <property type="project" value="TreeGrafter"/>
</dbReference>
<evidence type="ECO:0000256" key="1">
    <source>
        <dbReference type="ARBA" id="ARBA00022670"/>
    </source>
</evidence>
<dbReference type="CDD" id="cd22954">
    <property type="entry name" value="PLL_lectin"/>
    <property type="match status" value="1"/>
</dbReference>
<dbReference type="InterPro" id="IPR001763">
    <property type="entry name" value="Rhodanese-like_dom"/>
</dbReference>
<keyword evidence="7" id="KW-1185">Reference proteome</keyword>
<protein>
    <submittedName>
        <fullName evidence="6">Putative peptidoglycan binding domain-containing protein</fullName>
    </submittedName>
</protein>
<reference evidence="6 7" key="1">
    <citation type="submission" date="2016-10" db="EMBL/GenBank/DDBJ databases">
        <authorList>
            <person name="de Groot N.N."/>
        </authorList>
    </citation>
    <scope>NUCLEOTIDE SEQUENCE [LARGE SCALE GENOMIC DNA]</scope>
    <source>
        <strain evidence="6 7">DSM 19886</strain>
    </source>
</reference>
<accession>A0A1G9NH90</accession>
<evidence type="ECO:0000313" key="7">
    <source>
        <dbReference type="Proteomes" id="UP000199440"/>
    </source>
</evidence>
<dbReference type="Pfam" id="PF01471">
    <property type="entry name" value="PG_binding_1"/>
    <property type="match status" value="1"/>
</dbReference>
<dbReference type="Gene3D" id="2.120.10.70">
    <property type="entry name" value="Fucose-specific lectin"/>
    <property type="match status" value="2"/>
</dbReference>
<dbReference type="PRINTS" id="PR00138">
    <property type="entry name" value="MATRIXIN"/>
</dbReference>
<keyword evidence="1" id="KW-0645">Protease</keyword>
<dbReference type="GO" id="GO:0005615">
    <property type="term" value="C:extracellular space"/>
    <property type="evidence" value="ECO:0007669"/>
    <property type="project" value="TreeGrafter"/>
</dbReference>
<dbReference type="GO" id="GO:0031012">
    <property type="term" value="C:extracellular matrix"/>
    <property type="evidence" value="ECO:0007669"/>
    <property type="project" value="InterPro"/>
</dbReference>
<proteinExistence type="predicted"/>
<dbReference type="AlphaFoldDB" id="A0A1G9NH90"/>
<keyword evidence="2" id="KW-0479">Metal-binding</keyword>
<evidence type="ECO:0000256" key="4">
    <source>
        <dbReference type="ARBA" id="ARBA00022833"/>
    </source>
</evidence>
<dbReference type="InterPro" id="IPR058502">
    <property type="entry name" value="PLL-like_beta-prop"/>
</dbReference>
<evidence type="ECO:0000313" key="6">
    <source>
        <dbReference type="EMBL" id="SDL85938.1"/>
    </source>
</evidence>
<dbReference type="Gene3D" id="3.40.390.10">
    <property type="entry name" value="Collagenase (Catalytic Domain)"/>
    <property type="match status" value="1"/>
</dbReference>
<dbReference type="GO" id="GO:0004222">
    <property type="term" value="F:metalloendopeptidase activity"/>
    <property type="evidence" value="ECO:0007669"/>
    <property type="project" value="InterPro"/>
</dbReference>
<dbReference type="InterPro" id="IPR006026">
    <property type="entry name" value="Peptidase_Metallo"/>
</dbReference>
<evidence type="ECO:0000256" key="3">
    <source>
        <dbReference type="ARBA" id="ARBA00022801"/>
    </source>
</evidence>
<sequence length="553" mass="60325">MKKQENISVQQAVLETATKSYVPQTGNLKKGSKGVNVERLHQYLAKFGYFEDKINAEFSGVNLKTDLPSSPKNKEQFDQNTERALQKFQELNGLDVTGELDKPTLELMKKPRCGFTDTAEFVAQGNKWPTNALTYGFQNFSSDLTQGQVRTAIAEALGLWSAVTPLTFTEIPFSSNPHIKIRFVSGSHGDGSTFDGPGGVLAHAYYPPPNGGDIAGDAHFDEAETWSVNLPASGIDLVTVAAHEFGHSLGLAHSTISGALMYPYYGGPHRNLEADDVAGIQSIYGAATRWSGWEKLGGVLTSGAAACSWAPGRLDTFVRGTDSALWHKWYSGGWSGWERLGGVITADPAAVSWSNGRIDTFVRGTDMALWHKWYSGGWSGWERLGGGLSSGPAVCSWSTGRLDVFVRGNDMALWHKWYSGGWSGWERLGGVLTSDPAAVSWSNGRIDVFVRGSDNALWHKWYSSGWSGWERLGGGLSSGPAVCSWSAGRLDVFVRGNDMALWHKWYDGGWSGWERLGGTLSSDPEAVSWGNGRIDVFAKGTDNALWHKWYPTS</sequence>
<evidence type="ECO:0000259" key="5">
    <source>
        <dbReference type="PROSITE" id="PS50206"/>
    </source>
</evidence>
<dbReference type="GO" id="GO:0030198">
    <property type="term" value="P:extracellular matrix organization"/>
    <property type="evidence" value="ECO:0007669"/>
    <property type="project" value="TreeGrafter"/>
</dbReference>
<dbReference type="PANTHER" id="PTHR10201:SF331">
    <property type="entry name" value="MATRIX METALLOPROTEINASE-14-LIKE ISOFORM X1"/>
    <property type="match status" value="1"/>
</dbReference>
<dbReference type="EMBL" id="FNGV01000003">
    <property type="protein sequence ID" value="SDL85938.1"/>
    <property type="molecule type" value="Genomic_DNA"/>
</dbReference>
<dbReference type="RefSeq" id="WP_089888161.1">
    <property type="nucleotide sequence ID" value="NZ_FNGV01000003.1"/>
</dbReference>
<dbReference type="Proteomes" id="UP000199440">
    <property type="component" value="Unassembled WGS sequence"/>
</dbReference>
<dbReference type="Pfam" id="PF26607">
    <property type="entry name" value="DUF8189"/>
    <property type="match status" value="1"/>
</dbReference>
<gene>
    <name evidence="6" type="ORF">SAMN04488514_103182</name>
</gene>
<feature type="domain" description="Rhodanese" evidence="5">
    <location>
        <begin position="504"/>
        <end position="522"/>
    </location>
</feature>
<dbReference type="PROSITE" id="PS50206">
    <property type="entry name" value="RHODANESE_3"/>
    <property type="match status" value="1"/>
</dbReference>
<dbReference type="SUPFAM" id="SSF47090">
    <property type="entry name" value="PGBD-like"/>
    <property type="match status" value="1"/>
</dbReference>
<evidence type="ECO:0000256" key="2">
    <source>
        <dbReference type="ARBA" id="ARBA00022723"/>
    </source>
</evidence>
<dbReference type="OrthoDB" id="3648721at2"/>
<dbReference type="CDD" id="cd04278">
    <property type="entry name" value="ZnMc_MMP"/>
    <property type="match status" value="1"/>
</dbReference>
<dbReference type="InterPro" id="IPR021190">
    <property type="entry name" value="Pept_M10A"/>
</dbReference>
<dbReference type="FunFam" id="3.40.390.10:FF:000091">
    <property type="entry name" value="Matrix metalloproteinase-16-like Protein"/>
    <property type="match status" value="1"/>
</dbReference>
<dbReference type="STRING" id="192904.SAMN04488514_103182"/>
<dbReference type="InterPro" id="IPR036365">
    <property type="entry name" value="PGBD-like_sf"/>
</dbReference>
<name>A0A1G9NH90_9FLAO</name>
<keyword evidence="3" id="KW-0378">Hydrolase</keyword>
<dbReference type="GO" id="GO:0006508">
    <property type="term" value="P:proteolysis"/>
    <property type="evidence" value="ECO:0007669"/>
    <property type="project" value="UniProtKB-KW"/>
</dbReference>
<keyword evidence="4" id="KW-0862">Zinc</keyword>
<dbReference type="InterPro" id="IPR002477">
    <property type="entry name" value="Peptidoglycan-bd-like"/>
</dbReference>
<dbReference type="InterPro" id="IPR024079">
    <property type="entry name" value="MetalloPept_cat_dom_sf"/>
</dbReference>
<dbReference type="SUPFAM" id="SSF89372">
    <property type="entry name" value="Fucose-specific lectin"/>
    <property type="match status" value="1"/>
</dbReference>
<dbReference type="PANTHER" id="PTHR10201">
    <property type="entry name" value="MATRIX METALLOPROTEINASE"/>
    <property type="match status" value="1"/>
</dbReference>
<dbReference type="GO" id="GO:0008270">
    <property type="term" value="F:zinc ion binding"/>
    <property type="evidence" value="ECO:0007669"/>
    <property type="project" value="InterPro"/>
</dbReference>
<dbReference type="SMART" id="SM00235">
    <property type="entry name" value="ZnMc"/>
    <property type="match status" value="1"/>
</dbReference>